<dbReference type="Proteomes" id="UP000244523">
    <property type="component" value="Unassembled WGS sequence"/>
</dbReference>
<gene>
    <name evidence="1" type="ORF">C8N45_102585</name>
</gene>
<dbReference type="OrthoDB" id="8092964at2"/>
<keyword evidence="2" id="KW-1185">Reference proteome</keyword>
<evidence type="ECO:0000313" key="2">
    <source>
        <dbReference type="Proteomes" id="UP000244523"/>
    </source>
</evidence>
<accession>A0A2T6KMX8</accession>
<evidence type="ECO:0000313" key="1">
    <source>
        <dbReference type="EMBL" id="PUB17573.1"/>
    </source>
</evidence>
<dbReference type="AlphaFoldDB" id="A0A2T6KMX8"/>
<reference evidence="1 2" key="1">
    <citation type="submission" date="2018-04" db="EMBL/GenBank/DDBJ databases">
        <title>Genomic Encyclopedia of Archaeal and Bacterial Type Strains, Phase II (KMG-II): from individual species to whole genera.</title>
        <authorList>
            <person name="Goeker M."/>
        </authorList>
    </citation>
    <scope>NUCLEOTIDE SEQUENCE [LARGE SCALE GENOMIC DNA]</scope>
    <source>
        <strain evidence="1 2">DSM 29955</strain>
    </source>
</reference>
<dbReference type="RefSeq" id="WP_133175956.1">
    <property type="nucleotide sequence ID" value="NZ_QBUD01000002.1"/>
</dbReference>
<protein>
    <submittedName>
        <fullName evidence="1">Uncharacterized protein</fullName>
    </submittedName>
</protein>
<comment type="caution">
    <text evidence="1">The sequence shown here is derived from an EMBL/GenBank/DDBJ whole genome shotgun (WGS) entry which is preliminary data.</text>
</comment>
<dbReference type="EMBL" id="QBUD01000002">
    <property type="protein sequence ID" value="PUB17573.1"/>
    <property type="molecule type" value="Genomic_DNA"/>
</dbReference>
<dbReference type="PROSITE" id="PS51257">
    <property type="entry name" value="PROKAR_LIPOPROTEIN"/>
    <property type="match status" value="1"/>
</dbReference>
<name>A0A2T6KMX8_9RHOB</name>
<organism evidence="1 2">
    <name type="scientific">Yoonia sediminilitoris</name>
    <dbReference type="NCBI Taxonomy" id="1286148"/>
    <lineage>
        <taxon>Bacteria</taxon>
        <taxon>Pseudomonadati</taxon>
        <taxon>Pseudomonadota</taxon>
        <taxon>Alphaproteobacteria</taxon>
        <taxon>Rhodobacterales</taxon>
        <taxon>Paracoccaceae</taxon>
        <taxon>Yoonia</taxon>
    </lineage>
</organism>
<proteinExistence type="predicted"/>
<sequence>MKYVAALLTLTLSACGLLQPTDGCEPSPSEKSAWDAARWSNTANAYKSYLSEYPNGCYAPAANFMLRRPVEPVALQRVVSERSNIDRLARAY</sequence>